<evidence type="ECO:0000313" key="2">
    <source>
        <dbReference type="EMBL" id="RIJ26892.1"/>
    </source>
</evidence>
<dbReference type="Proteomes" id="UP000266385">
    <property type="component" value="Unassembled WGS sequence"/>
</dbReference>
<dbReference type="RefSeq" id="WP_119377785.1">
    <property type="nucleotide sequence ID" value="NZ_QWFX01000016.1"/>
</dbReference>
<sequence>MEPDSELPSSLDRFVKNAIDEGLLTPSEPSSSQPSSTTANTAQNPHAPIIERQGSNRAQAGVSLRPKQSTATNVCAEEDPFDFTEYHELRTYDDLLAWRSTAEAAEPEQFKNELARAYIALGLNEEARLQLNGIVGPEASALRRLAVLMEDRAAPDLEFFRQQADCPDVSGIWYSLALLKKDRKAAARRFDERINEFRRLPFQLRVEIAARAVPALDAAGERLIVDKLMANFNEEDIAASSRLKFNRALINMRNGGDAARDVMRNYLNNPEFREEAAASLLRHGQTLEKTVQKDVADRMIEKISSIDSTGPVASSLDVMLNDLHEVAGYGLTLQLASMPATQRPEAHDRIVSHFVSLAEDGLSSADTLENLEAMDALLAAADLLSEHDELDNLYTNASQLALKLGFQNLAATFASRSSDPEELVEARASLAFRMADHDALKSFTDLYPENAEITLLAALSAVRSGDEALLAAVEPRLRRDARTVVSLIEMDAASGRWIVPEYIYGTARALGDEEHKARVERVELLRSQLGAPQPSPEYGVADIGSALKRIRTSLEPDEMEVH</sequence>
<evidence type="ECO:0000313" key="3">
    <source>
        <dbReference type="Proteomes" id="UP000266385"/>
    </source>
</evidence>
<dbReference type="EMBL" id="QWFX01000016">
    <property type="protein sequence ID" value="RIJ26892.1"/>
    <property type="molecule type" value="Genomic_DNA"/>
</dbReference>
<feature type="compositionally biased region" description="Low complexity" evidence="1">
    <location>
        <begin position="25"/>
        <end position="38"/>
    </location>
</feature>
<organism evidence="2 3">
    <name type="scientific">Henriciella mobilis</name>
    <dbReference type="NCBI Taxonomy" id="2305467"/>
    <lineage>
        <taxon>Bacteria</taxon>
        <taxon>Pseudomonadati</taxon>
        <taxon>Pseudomonadota</taxon>
        <taxon>Alphaproteobacteria</taxon>
        <taxon>Hyphomonadales</taxon>
        <taxon>Hyphomonadaceae</taxon>
        <taxon>Henriciella</taxon>
    </lineage>
</organism>
<keyword evidence="3" id="KW-1185">Reference proteome</keyword>
<protein>
    <submittedName>
        <fullName evidence="2">Uncharacterized protein</fullName>
    </submittedName>
</protein>
<name>A0A399RAW0_9PROT</name>
<evidence type="ECO:0000256" key="1">
    <source>
        <dbReference type="SAM" id="MobiDB-lite"/>
    </source>
</evidence>
<feature type="region of interest" description="Disordered" evidence="1">
    <location>
        <begin position="18"/>
        <end position="71"/>
    </location>
</feature>
<accession>A0A399RAW0</accession>
<reference evidence="2 3" key="1">
    <citation type="submission" date="2018-08" db="EMBL/GenBank/DDBJ databases">
        <title>Henriciella mobilis sp. nov., isolated from seawater.</title>
        <authorList>
            <person name="Cheng H."/>
            <person name="Wu Y.-H."/>
            <person name="Xu X.-W."/>
            <person name="Guo L.-L."/>
        </authorList>
    </citation>
    <scope>NUCLEOTIDE SEQUENCE [LARGE SCALE GENOMIC DNA]</scope>
    <source>
        <strain evidence="2 3">JN25</strain>
    </source>
</reference>
<dbReference type="OrthoDB" id="7617045at2"/>
<gene>
    <name evidence="2" type="ORF">D1223_18350</name>
</gene>
<comment type="caution">
    <text evidence="2">The sequence shown here is derived from an EMBL/GenBank/DDBJ whole genome shotgun (WGS) entry which is preliminary data.</text>
</comment>
<dbReference type="AlphaFoldDB" id="A0A399RAW0"/>
<proteinExistence type="predicted"/>